<keyword evidence="3" id="KW-1185">Reference proteome</keyword>
<proteinExistence type="predicted"/>
<evidence type="ECO:0000313" key="2">
    <source>
        <dbReference type="EMBL" id="MRG95612.1"/>
    </source>
</evidence>
<evidence type="ECO:0000256" key="1">
    <source>
        <dbReference type="SAM" id="SignalP"/>
    </source>
</evidence>
<dbReference type="RefSeq" id="WP_153822427.1">
    <property type="nucleotide sequence ID" value="NZ_WJIE01000008.1"/>
</dbReference>
<protein>
    <recommendedName>
        <fullName evidence="4">CBM-cenC domain-containing protein</fullName>
    </recommendedName>
</protein>
<evidence type="ECO:0008006" key="4">
    <source>
        <dbReference type="Google" id="ProtNLM"/>
    </source>
</evidence>
<name>A0A6N7PTP5_9BACT</name>
<organism evidence="2 3">
    <name type="scientific">Polyangium spumosum</name>
    <dbReference type="NCBI Taxonomy" id="889282"/>
    <lineage>
        <taxon>Bacteria</taxon>
        <taxon>Pseudomonadati</taxon>
        <taxon>Myxococcota</taxon>
        <taxon>Polyangia</taxon>
        <taxon>Polyangiales</taxon>
        <taxon>Polyangiaceae</taxon>
        <taxon>Polyangium</taxon>
    </lineage>
</organism>
<comment type="caution">
    <text evidence="2">The sequence shown here is derived from an EMBL/GenBank/DDBJ whole genome shotgun (WGS) entry which is preliminary data.</text>
</comment>
<evidence type="ECO:0000313" key="3">
    <source>
        <dbReference type="Proteomes" id="UP000440224"/>
    </source>
</evidence>
<keyword evidence="1" id="KW-0732">Signal</keyword>
<dbReference type="EMBL" id="WJIE01000008">
    <property type="protein sequence ID" value="MRG95612.1"/>
    <property type="molecule type" value="Genomic_DNA"/>
</dbReference>
<sequence>MKSMHLVRLALASCLVVLPVACAMPEAEEMAMYEGEFEAPTAEAAQAIANPCFPTHQSFETQGFTTGYTLDTTAPIAPGTFNLVSDAKDCNAGFRGKASGGGKFGCFDGATVPNVNAVCVNVPVSAGTTYRAFVRARSLVKDLPASLQFFVDGAACGSPKSLTWNTNEYAWESLTCDFTGATTGSVSLCVRDLVTYAWGNDFGLDELRVLTHTGEEPIGCQSESCVDRSCDGIGHCMEYDNVQCDEK</sequence>
<feature type="signal peptide" evidence="1">
    <location>
        <begin position="1"/>
        <end position="23"/>
    </location>
</feature>
<gene>
    <name evidence="2" type="ORF">GF068_27390</name>
</gene>
<dbReference type="Proteomes" id="UP000440224">
    <property type="component" value="Unassembled WGS sequence"/>
</dbReference>
<dbReference type="AlphaFoldDB" id="A0A6N7PTP5"/>
<accession>A0A6N7PTP5</accession>
<reference evidence="2 3" key="1">
    <citation type="submission" date="2019-10" db="EMBL/GenBank/DDBJ databases">
        <title>A soil myxobacterium in the family Polyangiaceae.</title>
        <authorList>
            <person name="Li Y."/>
            <person name="Wang J."/>
        </authorList>
    </citation>
    <scope>NUCLEOTIDE SEQUENCE [LARGE SCALE GENOMIC DNA]</scope>
    <source>
        <strain evidence="2 3">DSM 14734</strain>
    </source>
</reference>
<feature type="chain" id="PRO_5026940576" description="CBM-cenC domain-containing protein" evidence="1">
    <location>
        <begin position="24"/>
        <end position="247"/>
    </location>
</feature>